<dbReference type="RefSeq" id="WP_044217636.1">
    <property type="nucleotide sequence ID" value="NZ_JRYR02000002.1"/>
</dbReference>
<dbReference type="AlphaFoldDB" id="A0A1S1YS16"/>
<comment type="caution">
    <text evidence="3">The sequence shown here is derived from an EMBL/GenBank/DDBJ whole genome shotgun (WGS) entry which is preliminary data.</text>
</comment>
<reference evidence="3 4" key="1">
    <citation type="journal article" date="2012" name="Int. J. Syst. Evol. Microbiol.">
        <title>Flammeovirga pacifica sp. nov., isolated from deep-sea sediment.</title>
        <authorList>
            <person name="Xu H."/>
            <person name="Fu Y."/>
            <person name="Yang N."/>
            <person name="Ding Z."/>
            <person name="Lai Q."/>
            <person name="Zeng R."/>
        </authorList>
    </citation>
    <scope>NUCLEOTIDE SEQUENCE [LARGE SCALE GENOMIC DNA]</scope>
    <source>
        <strain evidence="4">DSM 24597 / LMG 26175 / WPAGA1</strain>
    </source>
</reference>
<feature type="coiled-coil region" evidence="1">
    <location>
        <begin position="97"/>
        <end position="124"/>
    </location>
</feature>
<evidence type="ECO:0000313" key="3">
    <source>
        <dbReference type="EMBL" id="OHX63820.1"/>
    </source>
</evidence>
<keyword evidence="2" id="KW-0732">Signal</keyword>
<keyword evidence="1" id="KW-0175">Coiled coil</keyword>
<sequence length="644" mass="73227">MKYLLLSLLLLPLFSSAQDIQRVQIPGTDSVIVINVKEIREEAEKVAEEARKMAAEHQEQQMEVFIKAFAEDFEPESVITIEELFPEGMPDAPDIDVEVIQECIQQAQEQLELQQEEIQLAIEIAHRNKIHYEKNFFYSYRVDYEGDIALNEDENDIIKISEGGKFVVEKRTFGNLRKLVIQPSSNGDLIYKYYEGNKLMPFKPDGENWLKDVLPEVIKTNAIAAEDRINRQMKKGGVSSTLKYISSLDSDVAKVAFYRILLNHKKIKNSDIVSITDNVVKNISSSSSLEKYFKSTFATYYNKKLLSSYFNGISKISSSSSKEQCLIYVVSRKEFQNNLSKEDMKEWVDCYISITSSFSKRKVFANTLGNGIFQFYPADLERMMQSISSSFDKRNSIEEAFKAKYVNRWSDEQVVRLIEQTSSISSSFDHSQTMEAIAEEWDNLSLAAQMAFLESCSHISSSFDLRKALAFYGKANIEDKAVKKAYYEAVKNISSDFDMKSTLSNSIHNPGFNEFDVPYFLEASQGISSSFDKKNALMDIAPYIQLSNAPQYFDEVKKISSSFDKKSVLMKIVDQDNFTYEFLPTYLSASTTISSSFDKAGTIKKVAPFVIASKNEEIKNEYVKAAKTISSSTERNAVLGALYE</sequence>
<protein>
    <recommendedName>
        <fullName evidence="5">PpiC domain-containing protein</fullName>
    </recommendedName>
</protein>
<feature type="signal peptide" evidence="2">
    <location>
        <begin position="1"/>
        <end position="17"/>
    </location>
</feature>
<dbReference type="EMBL" id="JRYR02000002">
    <property type="protein sequence ID" value="OHX63820.1"/>
    <property type="molecule type" value="Genomic_DNA"/>
</dbReference>
<dbReference type="OrthoDB" id="1112654at2"/>
<feature type="coiled-coil region" evidence="1">
    <location>
        <begin position="33"/>
        <end position="63"/>
    </location>
</feature>
<evidence type="ECO:0008006" key="5">
    <source>
        <dbReference type="Google" id="ProtNLM"/>
    </source>
</evidence>
<keyword evidence="4" id="KW-1185">Reference proteome</keyword>
<evidence type="ECO:0000256" key="1">
    <source>
        <dbReference type="SAM" id="Coils"/>
    </source>
</evidence>
<gene>
    <name evidence="3" type="ORF">NH26_19605</name>
</gene>
<evidence type="ECO:0000313" key="4">
    <source>
        <dbReference type="Proteomes" id="UP000179797"/>
    </source>
</evidence>
<feature type="chain" id="PRO_5010283976" description="PpiC domain-containing protein" evidence="2">
    <location>
        <begin position="18"/>
        <end position="644"/>
    </location>
</feature>
<proteinExistence type="predicted"/>
<name>A0A1S1YS16_FLAPC</name>
<evidence type="ECO:0000256" key="2">
    <source>
        <dbReference type="SAM" id="SignalP"/>
    </source>
</evidence>
<dbReference type="STRING" id="915059.NH26_19605"/>
<dbReference type="Proteomes" id="UP000179797">
    <property type="component" value="Unassembled WGS sequence"/>
</dbReference>
<organism evidence="3 4">
    <name type="scientific">Flammeovirga pacifica</name>
    <dbReference type="NCBI Taxonomy" id="915059"/>
    <lineage>
        <taxon>Bacteria</taxon>
        <taxon>Pseudomonadati</taxon>
        <taxon>Bacteroidota</taxon>
        <taxon>Cytophagia</taxon>
        <taxon>Cytophagales</taxon>
        <taxon>Flammeovirgaceae</taxon>
        <taxon>Flammeovirga</taxon>
    </lineage>
</organism>
<accession>A0A1S1YS16</accession>